<dbReference type="EMBL" id="JADEWL010000040">
    <property type="protein sequence ID" value="MBE9213730.1"/>
    <property type="molecule type" value="Genomic_DNA"/>
</dbReference>
<accession>A0A8J7JUS3</accession>
<dbReference type="RefSeq" id="WP_193920882.1">
    <property type="nucleotide sequence ID" value="NZ_JADEWL010000040.1"/>
</dbReference>
<name>A0A8J7JUS3_9CYAN</name>
<proteinExistence type="predicted"/>
<evidence type="ECO:0000313" key="1">
    <source>
        <dbReference type="EMBL" id="MBE9213730.1"/>
    </source>
</evidence>
<comment type="caution">
    <text evidence="1">The sequence shown here is derived from an EMBL/GenBank/DDBJ whole genome shotgun (WGS) entry which is preliminary data.</text>
</comment>
<keyword evidence="2" id="KW-1185">Reference proteome</keyword>
<organism evidence="1 2">
    <name type="scientific">Plectonema cf. radiosum LEGE 06105</name>
    <dbReference type="NCBI Taxonomy" id="945769"/>
    <lineage>
        <taxon>Bacteria</taxon>
        <taxon>Bacillati</taxon>
        <taxon>Cyanobacteriota</taxon>
        <taxon>Cyanophyceae</taxon>
        <taxon>Oscillatoriophycideae</taxon>
        <taxon>Oscillatoriales</taxon>
        <taxon>Microcoleaceae</taxon>
        <taxon>Plectonema</taxon>
    </lineage>
</organism>
<gene>
    <name evidence="1" type="ORF">IQ247_13820</name>
</gene>
<evidence type="ECO:0000313" key="2">
    <source>
        <dbReference type="Proteomes" id="UP000620559"/>
    </source>
</evidence>
<reference evidence="1" key="1">
    <citation type="submission" date="2020-10" db="EMBL/GenBank/DDBJ databases">
        <authorList>
            <person name="Castelo-Branco R."/>
            <person name="Eusebio N."/>
            <person name="Adriana R."/>
            <person name="Vieira A."/>
            <person name="Brugerolle De Fraissinette N."/>
            <person name="Rezende De Castro R."/>
            <person name="Schneider M.P."/>
            <person name="Vasconcelos V."/>
            <person name="Leao P.N."/>
        </authorList>
    </citation>
    <scope>NUCLEOTIDE SEQUENCE</scope>
    <source>
        <strain evidence="1">LEGE 06105</strain>
    </source>
</reference>
<protein>
    <submittedName>
        <fullName evidence="1">Uncharacterized protein</fullName>
    </submittedName>
</protein>
<dbReference type="Proteomes" id="UP000620559">
    <property type="component" value="Unassembled WGS sequence"/>
</dbReference>
<dbReference type="AlphaFoldDB" id="A0A8J7JUS3"/>
<sequence>MTILPRQQQAKKYENPPITVTGRLSDIRDNLPNYSNEQFNFSRIADGNGTSGLDAVSRIPRGLRDTNILALGLIEYSHKNSVELSQEDKTISGQALQTFQTFSLSEFQGIPQIVGACTL</sequence>